<keyword evidence="9" id="KW-0963">Cytoplasm</keyword>
<comment type="subcellular location">
    <subcellularLocation>
        <location evidence="5">Cytoplasm</location>
    </subcellularLocation>
</comment>
<keyword evidence="15" id="KW-0862">Zinc</keyword>
<dbReference type="InterPro" id="IPR042158">
    <property type="entry name" value="PLCXD1/2/3"/>
</dbReference>
<evidence type="ECO:0000256" key="8">
    <source>
        <dbReference type="ARBA" id="ARBA00016808"/>
    </source>
</evidence>
<evidence type="ECO:0000256" key="4">
    <source>
        <dbReference type="ARBA" id="ARBA00001946"/>
    </source>
</evidence>
<dbReference type="PRINTS" id="PR01790">
    <property type="entry name" value="SMP30FAMILY"/>
</dbReference>
<feature type="domain" description="SMP-30/Gluconolactonase/LRE-like region" evidence="16">
    <location>
        <begin position="16"/>
        <end position="263"/>
    </location>
</feature>
<dbReference type="GO" id="GO:0006629">
    <property type="term" value="P:lipid metabolic process"/>
    <property type="evidence" value="ECO:0007669"/>
    <property type="project" value="InterPro"/>
</dbReference>
<comment type="similarity">
    <text evidence="6">Belongs to the SMP-30/CGR1 family.</text>
</comment>
<dbReference type="GO" id="GO:0005509">
    <property type="term" value="F:calcium ion binding"/>
    <property type="evidence" value="ECO:0007669"/>
    <property type="project" value="InterPro"/>
</dbReference>
<accession>A0A151NXJ1</accession>
<evidence type="ECO:0000259" key="16">
    <source>
        <dbReference type="Pfam" id="PF08450"/>
    </source>
</evidence>
<dbReference type="FunFam" id="2.120.10.30:FF:000027">
    <property type="entry name" value="Regucalcin homologue"/>
    <property type="match status" value="1"/>
</dbReference>
<comment type="cofactor">
    <cofactor evidence="15">
        <name>Zn(2+)</name>
        <dbReference type="ChEBI" id="CHEBI:29105"/>
    </cofactor>
    <text evidence="15">Binds 1 divalent metal cation per subunit.</text>
</comment>
<evidence type="ECO:0000256" key="12">
    <source>
        <dbReference type="ARBA" id="ARBA00022837"/>
    </source>
</evidence>
<feature type="binding site" evidence="15">
    <location>
        <position position="121"/>
    </location>
    <ligand>
        <name>substrate</name>
    </ligand>
</feature>
<feature type="binding site" evidence="15">
    <location>
        <position position="154"/>
    </location>
    <ligand>
        <name>a divalent metal cation</name>
        <dbReference type="ChEBI" id="CHEBI:60240"/>
    </ligand>
</feature>
<dbReference type="CDD" id="cd08616">
    <property type="entry name" value="PI-PLCXD1c"/>
    <property type="match status" value="1"/>
</dbReference>
<comment type="cofactor">
    <cofactor evidence="4">
        <name>Mg(2+)</name>
        <dbReference type="ChEBI" id="CHEBI:18420"/>
    </cofactor>
</comment>
<dbReference type="GO" id="GO:0008081">
    <property type="term" value="F:phosphoric diester hydrolase activity"/>
    <property type="evidence" value="ECO:0007669"/>
    <property type="project" value="InterPro"/>
</dbReference>
<dbReference type="SUPFAM" id="SSF51695">
    <property type="entry name" value="PLC-like phosphodiesterases"/>
    <property type="match status" value="1"/>
</dbReference>
<dbReference type="Proteomes" id="UP000050525">
    <property type="component" value="Unassembled WGS sequence"/>
</dbReference>
<evidence type="ECO:0000256" key="15">
    <source>
        <dbReference type="PIRSR" id="PIRSR605511-2"/>
    </source>
</evidence>
<evidence type="ECO:0000256" key="7">
    <source>
        <dbReference type="ARBA" id="ARBA00013227"/>
    </source>
</evidence>
<evidence type="ECO:0000256" key="6">
    <source>
        <dbReference type="ARBA" id="ARBA00008853"/>
    </source>
</evidence>
<dbReference type="InterPro" id="IPR017946">
    <property type="entry name" value="PLC-like_Pdiesterase_TIM-brl"/>
</dbReference>
<evidence type="ECO:0000256" key="11">
    <source>
        <dbReference type="ARBA" id="ARBA00022801"/>
    </source>
</evidence>
<evidence type="ECO:0000256" key="5">
    <source>
        <dbReference type="ARBA" id="ARBA00004496"/>
    </source>
</evidence>
<evidence type="ECO:0000256" key="13">
    <source>
        <dbReference type="ARBA" id="ARBA00032464"/>
    </source>
</evidence>
<comment type="caution">
    <text evidence="17">The sequence shown here is derived from an EMBL/GenBank/DDBJ whole genome shotgun (WGS) entry which is preliminary data.</text>
</comment>
<name>A0A151NXJ1_ALLMI</name>
<feature type="binding site" evidence="15">
    <location>
        <position position="103"/>
    </location>
    <ligand>
        <name>substrate</name>
    </ligand>
</feature>
<comment type="cofactor">
    <cofactor evidence="2">
        <name>Ca(2+)</name>
        <dbReference type="ChEBI" id="CHEBI:29108"/>
    </cofactor>
</comment>
<comment type="catalytic activity">
    <reaction evidence="1">
        <text>D-glucono-1,5-lactone + H2O = D-gluconate + H(+)</text>
        <dbReference type="Rhea" id="RHEA:10440"/>
        <dbReference type="ChEBI" id="CHEBI:15377"/>
        <dbReference type="ChEBI" id="CHEBI:15378"/>
        <dbReference type="ChEBI" id="CHEBI:16217"/>
        <dbReference type="ChEBI" id="CHEBI:18391"/>
        <dbReference type="EC" id="3.1.1.17"/>
    </reaction>
</comment>
<dbReference type="SUPFAM" id="SSF63829">
    <property type="entry name" value="Calcium-dependent phosphotriesterase"/>
    <property type="match status" value="1"/>
</dbReference>
<proteinExistence type="inferred from homology"/>
<feature type="binding site" evidence="15">
    <location>
        <position position="101"/>
    </location>
    <ligand>
        <name>substrate</name>
    </ligand>
</feature>
<dbReference type="EMBL" id="AKHW03001628">
    <property type="protein sequence ID" value="KYO41494.1"/>
    <property type="molecule type" value="Genomic_DNA"/>
</dbReference>
<dbReference type="GO" id="GO:0004341">
    <property type="term" value="F:gluconolactonase activity"/>
    <property type="evidence" value="ECO:0007669"/>
    <property type="project" value="UniProtKB-EC"/>
</dbReference>
<dbReference type="Gene3D" id="3.20.20.190">
    <property type="entry name" value="Phosphatidylinositol (PI) phosphodiesterase"/>
    <property type="match status" value="1"/>
</dbReference>
<evidence type="ECO:0000256" key="3">
    <source>
        <dbReference type="ARBA" id="ARBA00001936"/>
    </source>
</evidence>
<dbReference type="Gene3D" id="2.120.10.30">
    <property type="entry name" value="TolB, C-terminal domain"/>
    <property type="match status" value="1"/>
</dbReference>
<dbReference type="InterPro" id="IPR013658">
    <property type="entry name" value="SGL"/>
</dbReference>
<dbReference type="InterPro" id="IPR011042">
    <property type="entry name" value="6-blade_b-propeller_TolB-like"/>
</dbReference>
<comment type="cofactor">
    <cofactor evidence="3">
        <name>Mn(2+)</name>
        <dbReference type="ChEBI" id="CHEBI:29035"/>
    </cofactor>
</comment>
<sequence length="681" mass="77891">MSSIKIESVVKDKNRMGECPMWEERENVLVYVDINAQKVCRWNAVTNEVQSVSVDARVGSVALRERGGYVIALGTRFAFLNWEDQSVTTIVELEQDKTNNRFNDGKVDPQGRFFAGTMAEETEPGVRARHQGALYTLFPDHSVVKQLEQVDISNGLDWSLDCQTFFYIDSLTYAVHAFNYDEHTGKIACRKTVYKLEKEEQMPDGMCIDAEGKLWVACIDGGRVIRIDPETGKRIQTVKLPASRITSCCFGGKDYSEMYVTSAYDGLDKEALAKEPQAGEIFKITGLGVKGTAQYFHSTARRWPGAQPGRVESIQVWLDLKAVLTLPKALEVPFLHWDLNRTAVRNAEAFPKSWEAEEETKRLIRKIFQWMTQLSENLWDVPLYNLSLPGSHDTMSYCLDKVSPVSENESKLLKFVDKCAPCIVRPIIMKWSTTQVQNLTEQLNAGIRYLDLRIAHKSHDPSMDLYFVHMIYTSVSVEDVLWEISKWLQSHPWEVVILACRNFDGLSKIHHCHLVSCIKRIFHCKLCPRDVVPTLRNMWAKGYQVIISYDEVSELTKHFELWPAIPYWWGNKSTTKALIQYLEHMKKMGRPGKFFVAGINLTGDLRYILLHPFLSLKTMTLRSLPRLNVWVKQQCPGTKKDCTNIIAADFIGDNDFVKNVIKLNKKLNSPVIELNKKLNST</sequence>
<feature type="active site" description="Proton donor/acceptor" evidence="14">
    <location>
        <position position="204"/>
    </location>
</feature>
<keyword evidence="11" id="KW-0378">Hydrolase</keyword>
<evidence type="ECO:0000256" key="1">
    <source>
        <dbReference type="ARBA" id="ARBA00001589"/>
    </source>
</evidence>
<dbReference type="STRING" id="8496.A0A151NXJ1"/>
<dbReference type="Pfam" id="PF26146">
    <property type="entry name" value="PI-PLC_X"/>
    <property type="match status" value="1"/>
</dbReference>
<dbReference type="EC" id="3.1.1.17" evidence="7"/>
<evidence type="ECO:0000313" key="17">
    <source>
        <dbReference type="EMBL" id="KYO41494.1"/>
    </source>
</evidence>
<evidence type="ECO:0000256" key="9">
    <source>
        <dbReference type="ARBA" id="ARBA00022490"/>
    </source>
</evidence>
<dbReference type="Pfam" id="PF08450">
    <property type="entry name" value="SGL"/>
    <property type="match status" value="1"/>
</dbReference>
<feature type="binding site" evidence="15">
    <location>
        <position position="18"/>
    </location>
    <ligand>
        <name>a divalent metal cation</name>
        <dbReference type="ChEBI" id="CHEBI:60240"/>
    </ligand>
</feature>
<evidence type="ECO:0000313" key="18">
    <source>
        <dbReference type="Proteomes" id="UP000050525"/>
    </source>
</evidence>
<gene>
    <name evidence="17" type="primary">PLCXD1</name>
    <name evidence="17" type="ORF">Y1Q_0006287</name>
</gene>
<evidence type="ECO:0000256" key="14">
    <source>
        <dbReference type="PIRSR" id="PIRSR605511-1"/>
    </source>
</evidence>
<protein>
    <recommendedName>
        <fullName evidence="8">Regucalcin</fullName>
        <ecNumber evidence="7">3.1.1.17</ecNumber>
    </recommendedName>
    <alternativeName>
        <fullName evidence="13">Gluconolactonase</fullName>
    </alternativeName>
</protein>
<dbReference type="GO" id="GO:0005737">
    <property type="term" value="C:cytoplasm"/>
    <property type="evidence" value="ECO:0007669"/>
    <property type="project" value="UniProtKB-SubCell"/>
</dbReference>
<keyword evidence="18" id="KW-1185">Reference proteome</keyword>
<dbReference type="PANTHER" id="PTHR10907">
    <property type="entry name" value="REGUCALCIN"/>
    <property type="match status" value="1"/>
</dbReference>
<dbReference type="GO" id="GO:0030234">
    <property type="term" value="F:enzyme regulator activity"/>
    <property type="evidence" value="ECO:0007669"/>
    <property type="project" value="InterPro"/>
</dbReference>
<dbReference type="eggNOG" id="KOG4306">
    <property type="taxonomic scope" value="Eukaryota"/>
</dbReference>
<evidence type="ECO:0000256" key="10">
    <source>
        <dbReference type="ARBA" id="ARBA00022723"/>
    </source>
</evidence>
<dbReference type="GO" id="GO:0019853">
    <property type="term" value="P:L-ascorbic acid biosynthetic process"/>
    <property type="evidence" value="ECO:0007669"/>
    <property type="project" value="TreeGrafter"/>
</dbReference>
<dbReference type="AlphaFoldDB" id="A0A151NXJ1"/>
<dbReference type="InterPro" id="IPR008367">
    <property type="entry name" value="Regucalcin"/>
</dbReference>
<keyword evidence="10 15" id="KW-0479">Metal-binding</keyword>
<keyword evidence="12" id="KW-0106">Calcium</keyword>
<dbReference type="PANTHER" id="PTHR10907:SF64">
    <property type="entry name" value="REGUCALCIN"/>
    <property type="match status" value="1"/>
</dbReference>
<feature type="binding site" evidence="15">
    <location>
        <position position="204"/>
    </location>
    <ligand>
        <name>a divalent metal cation</name>
        <dbReference type="ChEBI" id="CHEBI:60240"/>
    </ligand>
</feature>
<evidence type="ECO:0000256" key="2">
    <source>
        <dbReference type="ARBA" id="ARBA00001913"/>
    </source>
</evidence>
<organism evidence="17 18">
    <name type="scientific">Alligator mississippiensis</name>
    <name type="common">American alligator</name>
    <dbReference type="NCBI Taxonomy" id="8496"/>
    <lineage>
        <taxon>Eukaryota</taxon>
        <taxon>Metazoa</taxon>
        <taxon>Chordata</taxon>
        <taxon>Craniata</taxon>
        <taxon>Vertebrata</taxon>
        <taxon>Euteleostomi</taxon>
        <taxon>Archelosauria</taxon>
        <taxon>Archosauria</taxon>
        <taxon>Crocodylia</taxon>
        <taxon>Alligatoridae</taxon>
        <taxon>Alligatorinae</taxon>
        <taxon>Alligator</taxon>
    </lineage>
</organism>
<dbReference type="InterPro" id="IPR005511">
    <property type="entry name" value="SMP-30"/>
</dbReference>
<dbReference type="PROSITE" id="PS50007">
    <property type="entry name" value="PIPLC_X_DOMAIN"/>
    <property type="match status" value="1"/>
</dbReference>
<reference evidence="17 18" key="1">
    <citation type="journal article" date="2012" name="Genome Biol.">
        <title>Sequencing three crocodilian genomes to illuminate the evolution of archosaurs and amniotes.</title>
        <authorList>
            <person name="St John J.A."/>
            <person name="Braun E.L."/>
            <person name="Isberg S.R."/>
            <person name="Miles L.G."/>
            <person name="Chong A.Y."/>
            <person name="Gongora J."/>
            <person name="Dalzell P."/>
            <person name="Moran C."/>
            <person name="Bed'hom B."/>
            <person name="Abzhanov A."/>
            <person name="Burgess S.C."/>
            <person name="Cooksey A.M."/>
            <person name="Castoe T.A."/>
            <person name="Crawford N.G."/>
            <person name="Densmore L.D."/>
            <person name="Drew J.C."/>
            <person name="Edwards S.V."/>
            <person name="Faircloth B.C."/>
            <person name="Fujita M.K."/>
            <person name="Greenwold M.J."/>
            <person name="Hoffmann F.G."/>
            <person name="Howard J.M."/>
            <person name="Iguchi T."/>
            <person name="Janes D.E."/>
            <person name="Khan S.Y."/>
            <person name="Kohno S."/>
            <person name="de Koning A.J."/>
            <person name="Lance S.L."/>
            <person name="McCarthy F.M."/>
            <person name="McCormack J.E."/>
            <person name="Merchant M.E."/>
            <person name="Peterson D.G."/>
            <person name="Pollock D.D."/>
            <person name="Pourmand N."/>
            <person name="Raney B.J."/>
            <person name="Roessler K.A."/>
            <person name="Sanford J.R."/>
            <person name="Sawyer R.H."/>
            <person name="Schmidt C.J."/>
            <person name="Triplett E.W."/>
            <person name="Tuberville T.D."/>
            <person name="Venegas-Anaya M."/>
            <person name="Howard J.T."/>
            <person name="Jarvis E.D."/>
            <person name="Guillette L.J.Jr."/>
            <person name="Glenn T.C."/>
            <person name="Green R.E."/>
            <person name="Ray D.A."/>
        </authorList>
    </citation>
    <scope>NUCLEOTIDE SEQUENCE [LARGE SCALE GENOMIC DNA]</scope>
    <source>
        <strain evidence="17">KSC_2009_1</strain>
    </source>
</reference>
<dbReference type="PRINTS" id="PR01791">
    <property type="entry name" value="REGUCALCIN"/>
</dbReference>